<feature type="chain" id="PRO_5037048913" evidence="1">
    <location>
        <begin position="20"/>
        <end position="989"/>
    </location>
</feature>
<reference evidence="2" key="2">
    <citation type="journal article" date="2021" name="PeerJ">
        <title>Extensive microbial diversity within the chicken gut microbiome revealed by metagenomics and culture.</title>
        <authorList>
            <person name="Gilroy R."/>
            <person name="Ravi A."/>
            <person name="Getino M."/>
            <person name="Pursley I."/>
            <person name="Horton D.L."/>
            <person name="Alikhan N.F."/>
            <person name="Baker D."/>
            <person name="Gharbi K."/>
            <person name="Hall N."/>
            <person name="Watson M."/>
            <person name="Adriaenssens E.M."/>
            <person name="Foster-Nyarko E."/>
            <person name="Jarju S."/>
            <person name="Secka A."/>
            <person name="Antonio M."/>
            <person name="Oren A."/>
            <person name="Chaudhuri R.R."/>
            <person name="La Ragione R."/>
            <person name="Hildebrand F."/>
            <person name="Pallen M.J."/>
        </authorList>
    </citation>
    <scope>NUCLEOTIDE SEQUENCE</scope>
    <source>
        <strain evidence="2">G3-8215</strain>
    </source>
</reference>
<accession>A0A940DUX4</accession>
<evidence type="ECO:0000256" key="1">
    <source>
        <dbReference type="SAM" id="SignalP"/>
    </source>
</evidence>
<dbReference type="AlphaFoldDB" id="A0A940DUX4"/>
<keyword evidence="1" id="KW-0732">Signal</keyword>
<dbReference type="Proteomes" id="UP000725002">
    <property type="component" value="Unassembled WGS sequence"/>
</dbReference>
<dbReference type="InterPro" id="IPR011042">
    <property type="entry name" value="6-blade_b-propeller_TolB-like"/>
</dbReference>
<name>A0A940DUX4_9BACT</name>
<organism evidence="2 3">
    <name type="scientific">Candidatus Cryptobacteroides avicola</name>
    <dbReference type="NCBI Taxonomy" id="2840757"/>
    <lineage>
        <taxon>Bacteria</taxon>
        <taxon>Pseudomonadati</taxon>
        <taxon>Bacteroidota</taxon>
        <taxon>Bacteroidia</taxon>
        <taxon>Bacteroidales</taxon>
        <taxon>Candidatus Cryptobacteroides</taxon>
    </lineage>
</organism>
<protein>
    <submittedName>
        <fullName evidence="2">Uncharacterized protein</fullName>
    </submittedName>
</protein>
<reference evidence="2" key="1">
    <citation type="submission" date="2020-10" db="EMBL/GenBank/DDBJ databases">
        <authorList>
            <person name="Gilroy R."/>
        </authorList>
    </citation>
    <scope>NUCLEOTIDE SEQUENCE</scope>
    <source>
        <strain evidence="2">G3-8215</strain>
    </source>
</reference>
<evidence type="ECO:0000313" key="2">
    <source>
        <dbReference type="EMBL" id="MBO8483363.1"/>
    </source>
</evidence>
<feature type="signal peptide" evidence="1">
    <location>
        <begin position="1"/>
        <end position="19"/>
    </location>
</feature>
<dbReference type="Gene3D" id="2.120.10.30">
    <property type="entry name" value="TolB, C-terminal domain"/>
    <property type="match status" value="1"/>
</dbReference>
<sequence>MRFLLTAIFAILSSFLANAQFYTTGDDPGSLKWYRIHTGNYSIIYPEGLDSLARVYGLNLEKYRPAVGRTAGYTYGKRTSVRLPVILHAYNANSNGVVVWAPKRMELYTTPSAYSPEPMPWEMNLAIHESRHVAQMQQGMSHVFKPFNWIFGQMWTGAIAGLYPSKWMLEGDAVVAETALSESGRGRSADLLNWYMIAADNGDVRKSKQWKYGSYRYYTPDEYSLGYLFLSGVRYLYDCPDYTSRYLHYAARRPYDLFFEDTVTKQVSGKNIRKTFDEVMGFYAGMWEEDKKKRAPFMPMSPVPEGKTRRYTEYEGTVTAPDAIYTLRRGLDKSRVLMKYGYSSGKGERIRAFAGTVSKLAYSSSTDRLYWSESVPGTRWGHKVNSRIRYYDIKNGKTKSITRQGKYFNPSVSDSLGLIAATEYPAEGGSRLAIMEPDGRRIAGISARDTIQIVESVWASDTVFISGVSESGMGLYYTIPGNRPSFVEAIGPSPVKITGLRNMGGKIAFTSDRTGVNELYFMDPRTGEIYMVTSTPYGAKDFQTAPDGKSLYFSALTHDGAILSRTDTDSLMIRKVDFRERYVYKVAEKLSAQEREAAAEAAGQDDMTEFSAPERYRKFPHLFNIHSWAPVYFNYDNIKNLSYDHYYDMVSLGAAAVMQNNLGTFTANFGYSAHPDPYDRSFWRHSGHAKFTYSGLYPVIEASIDVNDRAARDNFLSVEQVGQDSYMLSVRSRASSLPSVRGRVAAYIPFNFSSGGWYRGLIPQIAWSASNDMYIGKLNQSITASVRAYTMLGSAMSEIYPDWGIGIEGGVSGHIGLSDYFSPVAYGYVYGYLPGFFSTHGFRLTATGQWQTGPDALFSSSIVSTLPRGLGSSAVLSSYMAGFRSSCKFTAEYAMPVYLGDFNITSAFYIKRAIITPHFDMSLFPGGSLFSAGLSAAVEFGCFFWIGTPIQIGLTYSYNGGKSFGSLAAAGTGIGRHYIGPVFNISLPQ</sequence>
<dbReference type="SUPFAM" id="SSF82171">
    <property type="entry name" value="DPP6 N-terminal domain-like"/>
    <property type="match status" value="1"/>
</dbReference>
<evidence type="ECO:0000313" key="3">
    <source>
        <dbReference type="Proteomes" id="UP000725002"/>
    </source>
</evidence>
<comment type="caution">
    <text evidence="2">The sequence shown here is derived from an EMBL/GenBank/DDBJ whole genome shotgun (WGS) entry which is preliminary data.</text>
</comment>
<gene>
    <name evidence="2" type="ORF">IAB75_04540</name>
</gene>
<proteinExistence type="predicted"/>
<dbReference type="EMBL" id="JADILV010000031">
    <property type="protein sequence ID" value="MBO8483363.1"/>
    <property type="molecule type" value="Genomic_DNA"/>
</dbReference>